<dbReference type="Proteomes" id="UP000503169">
    <property type="component" value="Chromosome"/>
</dbReference>
<keyword evidence="1" id="KW-0812">Transmembrane</keyword>
<evidence type="ECO:0000313" key="2">
    <source>
        <dbReference type="EMBL" id="QIX57771.1"/>
    </source>
</evidence>
<name>A0AAJ4GDI4_LIMFE</name>
<accession>A0AAJ4GDI4</accession>
<protein>
    <submittedName>
        <fullName evidence="2">Uncharacterized protein</fullName>
    </submittedName>
</protein>
<dbReference type="InterPro" id="IPR036259">
    <property type="entry name" value="MFS_trans_sf"/>
</dbReference>
<organism evidence="2 3">
    <name type="scientific">Limosilactobacillus fermentum</name>
    <name type="common">Lactobacillus fermentum</name>
    <dbReference type="NCBI Taxonomy" id="1613"/>
    <lineage>
        <taxon>Bacteria</taxon>
        <taxon>Bacillati</taxon>
        <taxon>Bacillota</taxon>
        <taxon>Bacilli</taxon>
        <taxon>Lactobacillales</taxon>
        <taxon>Lactobacillaceae</taxon>
        <taxon>Limosilactobacillus</taxon>
    </lineage>
</organism>
<feature type="transmembrane region" description="Helical" evidence="1">
    <location>
        <begin position="21"/>
        <end position="41"/>
    </location>
</feature>
<proteinExistence type="predicted"/>
<evidence type="ECO:0000313" key="3">
    <source>
        <dbReference type="Proteomes" id="UP000503169"/>
    </source>
</evidence>
<dbReference type="RefSeq" id="WP_070447063.1">
    <property type="nucleotide sequence ID" value="NZ_CP034193.1"/>
</dbReference>
<keyword evidence="1" id="KW-0472">Membrane</keyword>
<dbReference type="SUPFAM" id="SSF103473">
    <property type="entry name" value="MFS general substrate transporter"/>
    <property type="match status" value="1"/>
</dbReference>
<dbReference type="EMBL" id="CP050919">
    <property type="protein sequence ID" value="QIX57771.1"/>
    <property type="molecule type" value="Genomic_DNA"/>
</dbReference>
<reference evidence="2 3" key="1">
    <citation type="submission" date="2020-04" db="EMBL/GenBank/DDBJ databases">
        <title>Novel strain L. Fermentum HFD1 producer antibacterial peptides.</title>
        <authorList>
            <person name="Ozhegov G.D."/>
            <person name="Pavlova A.S."/>
            <person name="Zhuravleva D.E."/>
            <person name="Gogoleva N.V."/>
            <person name="Shagimardanova E.I."/>
            <person name="Markelova M.I."/>
            <person name="Yarullina D.R."/>
            <person name="Kayumov A.R."/>
        </authorList>
    </citation>
    <scope>NUCLEOTIDE SEQUENCE [LARGE SCALE GENOMIC DNA]</scope>
    <source>
        <strain evidence="2 3">HFD1</strain>
    </source>
</reference>
<sequence length="121" mass="12955">MPRHQPSAYLSQTARHLANPFIATVYVLYMAGMGTCMGSVMTSALRTLADNQQTEGNAILNTLQQFAGAVGTSLSAVVVAQSQTHLAGSQAYTTAVGTQNAFIMLTVFATVIWFSYFKVVK</sequence>
<gene>
    <name evidence="2" type="ORF">HCY95_00165</name>
</gene>
<keyword evidence="1" id="KW-1133">Transmembrane helix</keyword>
<dbReference type="AlphaFoldDB" id="A0AAJ4GDI4"/>
<evidence type="ECO:0000256" key="1">
    <source>
        <dbReference type="SAM" id="Phobius"/>
    </source>
</evidence>
<feature type="transmembrane region" description="Helical" evidence="1">
    <location>
        <begin position="101"/>
        <end position="120"/>
    </location>
</feature>